<dbReference type="GO" id="GO:0000166">
    <property type="term" value="F:nucleotide binding"/>
    <property type="evidence" value="ECO:0007669"/>
    <property type="project" value="UniProtKB-KW"/>
</dbReference>
<evidence type="ECO:0000313" key="8">
    <source>
        <dbReference type="EMBL" id="QDT23267.1"/>
    </source>
</evidence>
<dbReference type="GO" id="GO:0016787">
    <property type="term" value="F:hydrolase activity"/>
    <property type="evidence" value="ECO:0007669"/>
    <property type="project" value="UniProtKB-KW"/>
</dbReference>
<dbReference type="InterPro" id="IPR011629">
    <property type="entry name" value="CobW-like_C"/>
</dbReference>
<organism evidence="8 9">
    <name type="scientific">Gimesia chilikensis</name>
    <dbReference type="NCBI Taxonomy" id="2605989"/>
    <lineage>
        <taxon>Bacteria</taxon>
        <taxon>Pseudomonadati</taxon>
        <taxon>Planctomycetota</taxon>
        <taxon>Planctomycetia</taxon>
        <taxon>Planctomycetales</taxon>
        <taxon>Planctomycetaceae</taxon>
        <taxon>Gimesia</taxon>
    </lineage>
</organism>
<feature type="domain" description="CobW C-terminal" evidence="7">
    <location>
        <begin position="249"/>
        <end position="340"/>
    </location>
</feature>
<keyword evidence="3" id="KW-0143">Chaperone</keyword>
<evidence type="ECO:0000256" key="1">
    <source>
        <dbReference type="ARBA" id="ARBA00022741"/>
    </source>
</evidence>
<dbReference type="Proteomes" id="UP000320421">
    <property type="component" value="Chromosome"/>
</dbReference>
<dbReference type="AlphaFoldDB" id="A0A517PV78"/>
<dbReference type="Gene3D" id="3.30.1220.10">
    <property type="entry name" value="CobW-like, C-terminal domain"/>
    <property type="match status" value="1"/>
</dbReference>
<comment type="similarity">
    <text evidence="4">Belongs to the SIMIBI class G3E GTPase family. ZNG1 subfamily.</text>
</comment>
<name>A0A517PV78_9PLAN</name>
<dbReference type="RefSeq" id="WP_145190423.1">
    <property type="nucleotide sequence ID" value="NZ_CP036266.1"/>
</dbReference>
<dbReference type="InterPro" id="IPR051316">
    <property type="entry name" value="Zinc-reg_GTPase_activator"/>
</dbReference>
<dbReference type="Pfam" id="PF02492">
    <property type="entry name" value="cobW"/>
    <property type="match status" value="1"/>
</dbReference>
<dbReference type="Gene3D" id="3.40.50.300">
    <property type="entry name" value="P-loop containing nucleotide triphosphate hydrolases"/>
    <property type="match status" value="1"/>
</dbReference>
<dbReference type="InterPro" id="IPR027417">
    <property type="entry name" value="P-loop_NTPase"/>
</dbReference>
<proteinExistence type="inferred from homology"/>
<dbReference type="CDD" id="cd03112">
    <property type="entry name" value="CobW-like"/>
    <property type="match status" value="1"/>
</dbReference>
<evidence type="ECO:0000256" key="3">
    <source>
        <dbReference type="ARBA" id="ARBA00023186"/>
    </source>
</evidence>
<evidence type="ECO:0000256" key="2">
    <source>
        <dbReference type="ARBA" id="ARBA00022801"/>
    </source>
</evidence>
<evidence type="ECO:0000256" key="4">
    <source>
        <dbReference type="ARBA" id="ARBA00034320"/>
    </source>
</evidence>
<protein>
    <submittedName>
        <fullName evidence="8">Metal chaperone YciC</fullName>
    </submittedName>
</protein>
<comment type="catalytic activity">
    <reaction evidence="6">
        <text>GTP + H2O = GDP + phosphate + H(+)</text>
        <dbReference type="Rhea" id="RHEA:19669"/>
        <dbReference type="ChEBI" id="CHEBI:15377"/>
        <dbReference type="ChEBI" id="CHEBI:15378"/>
        <dbReference type="ChEBI" id="CHEBI:37565"/>
        <dbReference type="ChEBI" id="CHEBI:43474"/>
        <dbReference type="ChEBI" id="CHEBI:58189"/>
    </reaction>
    <physiologicalReaction direction="left-to-right" evidence="6">
        <dbReference type="Rhea" id="RHEA:19670"/>
    </physiologicalReaction>
</comment>
<evidence type="ECO:0000313" key="9">
    <source>
        <dbReference type="Proteomes" id="UP000320421"/>
    </source>
</evidence>
<dbReference type="OrthoDB" id="9808822at2"/>
<dbReference type="SMART" id="SM00833">
    <property type="entry name" value="CobW_C"/>
    <property type="match status" value="1"/>
</dbReference>
<comment type="function">
    <text evidence="5">Zinc chaperone that directly transfers zinc cofactor to target proteins, thereby activating them. Zinc is transferred from the CXCC motif in the GTPase domain to the zinc binding site in target proteins in a process requiring GTP hydrolysis.</text>
</comment>
<evidence type="ECO:0000256" key="5">
    <source>
        <dbReference type="ARBA" id="ARBA00045658"/>
    </source>
</evidence>
<dbReference type="InterPro" id="IPR036627">
    <property type="entry name" value="CobW-likC_sf"/>
</dbReference>
<dbReference type="SUPFAM" id="SSF90002">
    <property type="entry name" value="Hypothetical protein YjiA, C-terminal domain"/>
    <property type="match status" value="1"/>
</dbReference>
<reference evidence="8 9" key="1">
    <citation type="submission" date="2019-02" db="EMBL/GenBank/DDBJ databases">
        <title>Deep-cultivation of Planctomycetes and their phenomic and genomic characterization uncovers novel biology.</title>
        <authorList>
            <person name="Wiegand S."/>
            <person name="Jogler M."/>
            <person name="Boedeker C."/>
            <person name="Pinto D."/>
            <person name="Vollmers J."/>
            <person name="Rivas-Marin E."/>
            <person name="Kohn T."/>
            <person name="Peeters S.H."/>
            <person name="Heuer A."/>
            <person name="Rast P."/>
            <person name="Oberbeckmann S."/>
            <person name="Bunk B."/>
            <person name="Jeske O."/>
            <person name="Meyerdierks A."/>
            <person name="Storesund J.E."/>
            <person name="Kallscheuer N."/>
            <person name="Luecker S."/>
            <person name="Lage O.M."/>
            <person name="Pohl T."/>
            <person name="Merkel B.J."/>
            <person name="Hornburger P."/>
            <person name="Mueller R.-W."/>
            <person name="Bruemmer F."/>
            <person name="Labrenz M."/>
            <person name="Spormann A.M."/>
            <person name="Op den Camp H."/>
            <person name="Overmann J."/>
            <person name="Amann R."/>
            <person name="Jetten M.S.M."/>
            <person name="Mascher T."/>
            <person name="Medema M.H."/>
            <person name="Devos D.P."/>
            <person name="Kaster A.-K."/>
            <person name="Ovreas L."/>
            <person name="Rohde M."/>
            <person name="Galperin M.Y."/>
            <person name="Jogler C."/>
        </authorList>
    </citation>
    <scope>NUCLEOTIDE SEQUENCE [LARGE SCALE GENOMIC DNA]</scope>
    <source>
        <strain evidence="8 9">HG66A1</strain>
    </source>
</reference>
<dbReference type="EMBL" id="CP036266">
    <property type="protein sequence ID" value="QDT23267.1"/>
    <property type="molecule type" value="Genomic_DNA"/>
</dbReference>
<sequence length="349" mass="38778">MKPEDERPILAPGPRLTPIEIPGRDPVPVTLLTGFLGAGKTTLLNRILNGEHGLRVGVLVNDFGSINIDAELVEGVEENTINLTNGCVCCEIRDDLVNSLEQLLTRDDVIDYVILEASGVAEPEGIVMTFLNARYEKLLRLDSITCVVDAEAIFTHAENEELTALKLRQIGFADMVLLNKVDLVGPTHLEVIEDWIGQHLQRIRIVQAQRCDVPLEILLAVGRFDPAHLEAQQQNPELVGDQQTASQLFSTWNYESDQPFSIEKLETMVRRQLPASIYRCKGIVYCAEAPEQRHALQAVGRRTELTPLDDWGTRPPRTRIVAIGTGFDPGELTELFDNCLAETTSNPIN</sequence>
<dbReference type="InterPro" id="IPR003495">
    <property type="entry name" value="CobW/HypB/UreG_nucleotide-bd"/>
</dbReference>
<gene>
    <name evidence="8" type="primary">yciC_2</name>
    <name evidence="8" type="ORF">HG66A1_50840</name>
</gene>
<dbReference type="Pfam" id="PF07683">
    <property type="entry name" value="CobW_C"/>
    <property type="match status" value="1"/>
</dbReference>
<evidence type="ECO:0000259" key="7">
    <source>
        <dbReference type="SMART" id="SM00833"/>
    </source>
</evidence>
<keyword evidence="1" id="KW-0547">Nucleotide-binding</keyword>
<keyword evidence="9" id="KW-1185">Reference proteome</keyword>
<dbReference type="PANTHER" id="PTHR13748:SF59">
    <property type="entry name" value="COBW C-TERMINAL DOMAIN-CONTAINING PROTEIN"/>
    <property type="match status" value="1"/>
</dbReference>
<keyword evidence="2" id="KW-0378">Hydrolase</keyword>
<accession>A0A517PV78</accession>
<dbReference type="SUPFAM" id="SSF52540">
    <property type="entry name" value="P-loop containing nucleoside triphosphate hydrolases"/>
    <property type="match status" value="1"/>
</dbReference>
<evidence type="ECO:0000256" key="6">
    <source>
        <dbReference type="ARBA" id="ARBA00049117"/>
    </source>
</evidence>
<dbReference type="PANTHER" id="PTHR13748">
    <property type="entry name" value="COBW-RELATED"/>
    <property type="match status" value="1"/>
</dbReference>